<proteinExistence type="inferred from homology"/>
<dbReference type="FunFam" id="1.10.579.10:FF:000002">
    <property type="entry name" value="Deoxyribodipyrimidine photolyase"/>
    <property type="match status" value="1"/>
</dbReference>
<keyword evidence="5" id="KW-0285">Flavoprotein</keyword>
<dbReference type="Gene3D" id="1.10.579.10">
    <property type="entry name" value="DNA Cyclobutane Dipyrimidine Photolyase, subunit A, domain 3"/>
    <property type="match status" value="1"/>
</dbReference>
<dbReference type="InterPro" id="IPR036134">
    <property type="entry name" value="Crypto/Photolyase_FAD-like_sf"/>
</dbReference>
<dbReference type="PANTHER" id="PTHR10211">
    <property type="entry name" value="DEOXYRIBODIPYRIMIDINE PHOTOLYASE"/>
    <property type="match status" value="1"/>
</dbReference>
<evidence type="ECO:0000256" key="1">
    <source>
        <dbReference type="ARBA" id="ARBA00001974"/>
    </source>
</evidence>
<name>A0A2Z3JG79_9DEIO</name>
<keyword evidence="10 14" id="KW-0456">Lyase</keyword>
<protein>
    <recommendedName>
        <fullName evidence="4">Deoxyribodipyrimidine photo-lyase</fullName>
        <ecNumber evidence="3">4.1.99.3</ecNumber>
    </recommendedName>
    <alternativeName>
        <fullName evidence="11">DNA photolyase</fullName>
    </alternativeName>
</protein>
<dbReference type="SUPFAM" id="SSF52425">
    <property type="entry name" value="Cryptochrome/photolyase, N-terminal domain"/>
    <property type="match status" value="1"/>
</dbReference>
<keyword evidence="7" id="KW-0274">FAD</keyword>
<evidence type="ECO:0000256" key="9">
    <source>
        <dbReference type="ARBA" id="ARBA00023204"/>
    </source>
</evidence>
<evidence type="ECO:0000313" key="14">
    <source>
        <dbReference type="EMBL" id="AWN22986.1"/>
    </source>
</evidence>
<dbReference type="RefSeq" id="WP_109826410.1">
    <property type="nucleotide sequence ID" value="NZ_CP029494.1"/>
</dbReference>
<dbReference type="GO" id="GO:0000719">
    <property type="term" value="P:photoreactive repair"/>
    <property type="evidence" value="ECO:0007669"/>
    <property type="project" value="TreeGrafter"/>
</dbReference>
<comment type="similarity">
    <text evidence="2">Belongs to the DNA photolyase class-2 family.</text>
</comment>
<evidence type="ECO:0000259" key="13">
    <source>
        <dbReference type="PROSITE" id="PS51645"/>
    </source>
</evidence>
<feature type="domain" description="Photolyase/cryptochrome alpha/beta" evidence="13">
    <location>
        <begin position="19"/>
        <end position="147"/>
    </location>
</feature>
<keyword evidence="8" id="KW-0238">DNA-binding</keyword>
<dbReference type="Gene3D" id="3.40.50.620">
    <property type="entry name" value="HUPs"/>
    <property type="match status" value="1"/>
</dbReference>
<dbReference type="GO" id="GO:0003904">
    <property type="term" value="F:deoxyribodipyrimidine photo-lyase activity"/>
    <property type="evidence" value="ECO:0007669"/>
    <property type="project" value="UniProtKB-EC"/>
</dbReference>
<evidence type="ECO:0000256" key="12">
    <source>
        <dbReference type="ARBA" id="ARBA00033999"/>
    </source>
</evidence>
<evidence type="ECO:0000256" key="7">
    <source>
        <dbReference type="ARBA" id="ARBA00022827"/>
    </source>
</evidence>
<evidence type="ECO:0000256" key="5">
    <source>
        <dbReference type="ARBA" id="ARBA00022630"/>
    </source>
</evidence>
<evidence type="ECO:0000256" key="11">
    <source>
        <dbReference type="ARBA" id="ARBA00031671"/>
    </source>
</evidence>
<dbReference type="InterPro" id="IPR052219">
    <property type="entry name" value="Photolyase_Class-2"/>
</dbReference>
<dbReference type="KEGG" id="dez:DKM44_06875"/>
<dbReference type="OrthoDB" id="9772484at2"/>
<keyword evidence="9" id="KW-0234">DNA repair</keyword>
<dbReference type="InterPro" id="IPR006050">
    <property type="entry name" value="DNA_photolyase_N"/>
</dbReference>
<dbReference type="InterPro" id="IPR014729">
    <property type="entry name" value="Rossmann-like_a/b/a_fold"/>
</dbReference>
<accession>A0A2Z3JG79</accession>
<evidence type="ECO:0000313" key="15">
    <source>
        <dbReference type="Proteomes" id="UP000245368"/>
    </source>
</evidence>
<evidence type="ECO:0000256" key="4">
    <source>
        <dbReference type="ARBA" id="ARBA00014046"/>
    </source>
</evidence>
<dbReference type="PANTHER" id="PTHR10211:SF0">
    <property type="entry name" value="DEOXYRIBODIPYRIMIDINE PHOTO-LYASE"/>
    <property type="match status" value="1"/>
</dbReference>
<keyword evidence="15" id="KW-1185">Reference proteome</keyword>
<dbReference type="Pfam" id="PF00875">
    <property type="entry name" value="DNA_photolyase"/>
    <property type="match status" value="1"/>
</dbReference>
<evidence type="ECO:0000256" key="3">
    <source>
        <dbReference type="ARBA" id="ARBA00013149"/>
    </source>
</evidence>
<dbReference type="EMBL" id="CP029494">
    <property type="protein sequence ID" value="AWN22986.1"/>
    <property type="molecule type" value="Genomic_DNA"/>
</dbReference>
<dbReference type="SUPFAM" id="SSF48173">
    <property type="entry name" value="Cryptochrome/photolyase FAD-binding domain"/>
    <property type="match status" value="1"/>
</dbReference>
<dbReference type="Proteomes" id="UP000245368">
    <property type="component" value="Chromosome"/>
</dbReference>
<dbReference type="EC" id="4.1.99.3" evidence="3"/>
<gene>
    <name evidence="14" type="ORF">DKM44_06875</name>
</gene>
<dbReference type="InterPro" id="IPR036155">
    <property type="entry name" value="Crypto/Photolyase_N_sf"/>
</dbReference>
<evidence type="ECO:0000256" key="10">
    <source>
        <dbReference type="ARBA" id="ARBA00023239"/>
    </source>
</evidence>
<comment type="catalytic activity">
    <reaction evidence="12">
        <text>cyclobutadipyrimidine (in DNA) = 2 pyrimidine residues (in DNA).</text>
        <dbReference type="EC" id="4.1.99.3"/>
    </reaction>
</comment>
<dbReference type="Gene3D" id="1.25.40.80">
    <property type="match status" value="1"/>
</dbReference>
<reference evidence="14 15" key="1">
    <citation type="submission" date="2018-05" db="EMBL/GenBank/DDBJ databases">
        <title>Complete Genome Sequence of Deinococcus sp. strain 17bor-2.</title>
        <authorList>
            <person name="Srinivasan S."/>
        </authorList>
    </citation>
    <scope>NUCLEOTIDE SEQUENCE [LARGE SCALE GENOMIC DNA]</scope>
    <source>
        <strain evidence="14 15">17bor-2</strain>
    </source>
</reference>
<sequence length="444" mass="50532">MIHPARIQVLSGGPLGGGQYVLYWMQASVRTRLNHALEYAVQQANELGLPLVTAFVLTPGYPEANERSYLFLLEGLRDVERRLRERGIGFVLRLGHPPEEVLKLGRAARLVVTDRAYLQPSRAWRGWLAERLDVPLIQVESDAVVPIETASGKQEWAARTLRPKLHKLMDEFLVPLEEGEVKTRSLGLLEGVDASDPRRLLDTLDIDRSVPPGLERGGEDKAQTRLSDFVRHGLDHYDERRNDPLVDGASRLSAYLHFGHLSPIDAVLRAREHGGAGLDAFTEELVVRRELSFNLCFYNPHYADYAGLPEWSRATLAEHAGDKRDHLYGRAELEAAQTHDPYWNAAQRQMVRTGRMHNYLRMYWGKKVLEWSATPQDAYTVLVQLNNKYETDGRNANSYAGINWVFGTHDRPWARRPIFGTVRYMAASGLKRKFDADAYAKKWE</sequence>
<evidence type="ECO:0000256" key="6">
    <source>
        <dbReference type="ARBA" id="ARBA00022763"/>
    </source>
</evidence>
<organism evidence="14 15">
    <name type="scientific">Deinococcus irradiatisoli</name>
    <dbReference type="NCBI Taxonomy" id="2202254"/>
    <lineage>
        <taxon>Bacteria</taxon>
        <taxon>Thermotogati</taxon>
        <taxon>Deinococcota</taxon>
        <taxon>Deinococci</taxon>
        <taxon>Deinococcales</taxon>
        <taxon>Deinococcaceae</taxon>
        <taxon>Deinococcus</taxon>
    </lineage>
</organism>
<evidence type="ECO:0000256" key="2">
    <source>
        <dbReference type="ARBA" id="ARBA00006409"/>
    </source>
</evidence>
<evidence type="ECO:0000256" key="8">
    <source>
        <dbReference type="ARBA" id="ARBA00023125"/>
    </source>
</evidence>
<comment type="cofactor">
    <cofactor evidence="1">
        <name>FAD</name>
        <dbReference type="ChEBI" id="CHEBI:57692"/>
    </cofactor>
</comment>
<keyword evidence="6" id="KW-0227">DNA damage</keyword>
<dbReference type="AlphaFoldDB" id="A0A2Z3JG79"/>
<dbReference type="PROSITE" id="PS51645">
    <property type="entry name" value="PHR_CRY_ALPHA_BETA"/>
    <property type="match status" value="1"/>
</dbReference>
<dbReference type="GO" id="GO:0003677">
    <property type="term" value="F:DNA binding"/>
    <property type="evidence" value="ECO:0007669"/>
    <property type="project" value="UniProtKB-KW"/>
</dbReference>